<keyword evidence="3" id="KW-1185">Reference proteome</keyword>
<feature type="compositionally biased region" description="Basic and acidic residues" evidence="1">
    <location>
        <begin position="36"/>
        <end position="50"/>
    </location>
</feature>
<evidence type="ECO:0000256" key="1">
    <source>
        <dbReference type="SAM" id="MobiDB-lite"/>
    </source>
</evidence>
<dbReference type="GO" id="GO:0003677">
    <property type="term" value="F:DNA binding"/>
    <property type="evidence" value="ECO:0007669"/>
    <property type="project" value="InterPro"/>
</dbReference>
<accession>A0A482W0W6</accession>
<feature type="compositionally biased region" description="Low complexity" evidence="1">
    <location>
        <begin position="156"/>
        <end position="182"/>
    </location>
</feature>
<feature type="region of interest" description="Disordered" evidence="1">
    <location>
        <begin position="1"/>
        <end position="190"/>
    </location>
</feature>
<dbReference type="OrthoDB" id="8197488at2759"/>
<dbReference type="AlphaFoldDB" id="A0A482W0W6"/>
<dbReference type="InterPro" id="IPR043407">
    <property type="entry name" value="Nkap_D1"/>
</dbReference>
<dbReference type="InterPro" id="IPR011010">
    <property type="entry name" value="DNA_brk_join_enz"/>
</dbReference>
<sequence length="238" mass="26597">MILHPETNPSLPAGRRREIDTVMKKARASPNSNAYWDKKLLEVEAKDPNRWRHSGYKSLYIDGSSSPSSGRRSRSRSQNGRRSPPRRSPVGRRSPRSPAGRRSPRSPPPRRSPGGRRSPMSRRSPVAYSRSPVGRRSPPPATRSRPARPRSPPPHKASASGRRSASASSISSCSDDSCSVCSPKNHRHPRSRYDSLMVGMILGIACRREELHKMRIEDIKERNGLIIVKVPLSKTHIQ</sequence>
<proteinExistence type="predicted"/>
<feature type="compositionally biased region" description="Low complexity" evidence="1">
    <location>
        <begin position="63"/>
        <end position="82"/>
    </location>
</feature>
<gene>
    <name evidence="2" type="ORF">BDFB_009591</name>
</gene>
<dbReference type="PANTHER" id="PTHR46940:SF1">
    <property type="entry name" value="NKAP DOMAIN CONTAINING 1"/>
    <property type="match status" value="1"/>
</dbReference>
<dbReference type="Pfam" id="PF15692">
    <property type="entry name" value="NKAP"/>
    <property type="match status" value="1"/>
</dbReference>
<protein>
    <submittedName>
        <fullName evidence="2">Uncharacterized protein</fullName>
    </submittedName>
</protein>
<reference evidence="2 3" key="1">
    <citation type="submission" date="2017-03" db="EMBL/GenBank/DDBJ databases">
        <title>Genome of the blue death feigning beetle - Asbolus verrucosus.</title>
        <authorList>
            <person name="Rider S.D."/>
        </authorList>
    </citation>
    <scope>NUCLEOTIDE SEQUENCE [LARGE SCALE GENOMIC DNA]</scope>
    <source>
        <strain evidence="2">Butters</strain>
        <tissue evidence="2">Head and leg muscle</tissue>
    </source>
</reference>
<comment type="caution">
    <text evidence="2">The sequence shown here is derived from an EMBL/GenBank/DDBJ whole genome shotgun (WGS) entry which is preliminary data.</text>
</comment>
<dbReference type="EMBL" id="QDEB01044145">
    <property type="protein sequence ID" value="RZC38349.1"/>
    <property type="molecule type" value="Genomic_DNA"/>
</dbReference>
<dbReference type="PANTHER" id="PTHR46940">
    <property type="entry name" value="NKAP DOMAIN-CONTAINING 1"/>
    <property type="match status" value="1"/>
</dbReference>
<organism evidence="2 3">
    <name type="scientific">Asbolus verrucosus</name>
    <name type="common">Desert ironclad beetle</name>
    <dbReference type="NCBI Taxonomy" id="1661398"/>
    <lineage>
        <taxon>Eukaryota</taxon>
        <taxon>Metazoa</taxon>
        <taxon>Ecdysozoa</taxon>
        <taxon>Arthropoda</taxon>
        <taxon>Hexapoda</taxon>
        <taxon>Insecta</taxon>
        <taxon>Pterygota</taxon>
        <taxon>Neoptera</taxon>
        <taxon>Endopterygota</taxon>
        <taxon>Coleoptera</taxon>
        <taxon>Polyphaga</taxon>
        <taxon>Cucujiformia</taxon>
        <taxon>Tenebrionidae</taxon>
        <taxon>Pimeliinae</taxon>
        <taxon>Asbolus</taxon>
    </lineage>
</organism>
<evidence type="ECO:0000313" key="3">
    <source>
        <dbReference type="Proteomes" id="UP000292052"/>
    </source>
</evidence>
<dbReference type="SUPFAM" id="SSF56349">
    <property type="entry name" value="DNA breaking-rejoining enzymes"/>
    <property type="match status" value="1"/>
</dbReference>
<feature type="compositionally biased region" description="Basic residues" evidence="1">
    <location>
        <begin position="83"/>
        <end position="95"/>
    </location>
</feature>
<evidence type="ECO:0000313" key="2">
    <source>
        <dbReference type="EMBL" id="RZC38349.1"/>
    </source>
</evidence>
<dbReference type="Proteomes" id="UP000292052">
    <property type="component" value="Unassembled WGS sequence"/>
</dbReference>
<feature type="compositionally biased region" description="Low complexity" evidence="1">
    <location>
        <begin position="115"/>
        <end position="136"/>
    </location>
</feature>
<name>A0A482W0W6_ASBVE</name>